<name>A0AA38H706_9TREE</name>
<dbReference type="GeneID" id="77728932"/>
<evidence type="ECO:0000313" key="2">
    <source>
        <dbReference type="EMBL" id="KAI9634776.1"/>
    </source>
</evidence>
<evidence type="ECO:0000313" key="3">
    <source>
        <dbReference type="Proteomes" id="UP001164286"/>
    </source>
</evidence>
<organism evidence="2 3">
    <name type="scientific">Dioszegia hungarica</name>
    <dbReference type="NCBI Taxonomy" id="4972"/>
    <lineage>
        <taxon>Eukaryota</taxon>
        <taxon>Fungi</taxon>
        <taxon>Dikarya</taxon>
        <taxon>Basidiomycota</taxon>
        <taxon>Agaricomycotina</taxon>
        <taxon>Tremellomycetes</taxon>
        <taxon>Tremellales</taxon>
        <taxon>Bulleribasidiaceae</taxon>
        <taxon>Dioszegia</taxon>
    </lineage>
</organism>
<protein>
    <recommendedName>
        <fullName evidence="4">Phorbol-ester/DAG-type domain-containing protein</fullName>
    </recommendedName>
</protein>
<dbReference type="CDD" id="cd00029">
    <property type="entry name" value="C1"/>
    <property type="match status" value="1"/>
</dbReference>
<keyword evidence="3" id="KW-1185">Reference proteome</keyword>
<reference evidence="2" key="1">
    <citation type="journal article" date="2022" name="G3 (Bethesda)">
        <title>High quality genome of the basidiomycete yeast Dioszegia hungarica PDD-24b-2 isolated from cloud water.</title>
        <authorList>
            <person name="Jarrige D."/>
            <person name="Haridas S."/>
            <person name="Bleykasten-Grosshans C."/>
            <person name="Joly M."/>
            <person name="Nadalig T."/>
            <person name="Sancelme M."/>
            <person name="Vuilleumier S."/>
            <person name="Grigoriev I.V."/>
            <person name="Amato P."/>
            <person name="Bringel F."/>
        </authorList>
    </citation>
    <scope>NUCLEOTIDE SEQUENCE</scope>
    <source>
        <strain evidence="2">PDD-24b-2</strain>
    </source>
</reference>
<gene>
    <name evidence="2" type="ORF">MKK02DRAFT_37653</name>
</gene>
<dbReference type="EMBL" id="JAKWFO010000006">
    <property type="protein sequence ID" value="KAI9634776.1"/>
    <property type="molecule type" value="Genomic_DNA"/>
</dbReference>
<feature type="compositionally biased region" description="Polar residues" evidence="1">
    <location>
        <begin position="58"/>
        <end position="68"/>
    </location>
</feature>
<accession>A0AA38H706</accession>
<feature type="region of interest" description="Disordered" evidence="1">
    <location>
        <begin position="1"/>
        <end position="76"/>
    </location>
</feature>
<sequence length="2172" mass="236378">MSINTDARRGLGVRPGKLPQLKINVTDDSSPYTKADPRDTGDKSPSFRDFSLPISRPRQGSTSPTAPRSPSLGVGELQARLRRATLRPKEAPVNREPPKGLYESQKLLSHVLDRLESRLVPPDTLERAALQAKATSKSTKEKRKSGTAVRQLGHAVVGAAQSGIQVGQAGIEAVRCISSAEAVGSEEHHAAEGEVDWDMEGTYSLVVQLRDLLLLADRQGLHLLQVAEGQRGGEQRRSRRPPTASLTDADPLRAQPGPNIPPRHRLLVILRGLVSADCHHRVSSFGPLCPPNALRAACLDIATYLCHTARGVDKMEVVEIVLVGLYTFGEGMAERVYGWLEGQVGVVLEPVQGDVTGATLEKRRQPSIPLFSFTPENPSSSSQSRPSGILNPHDVALAQSDISIRRSSLVIRLLGALCETINLDDAPLTTIYRLHRLVTLILSSRPDASLDLLEIAAFSSPISQRTAISLLTTYYPHMTGHNIVSRRPPDISYRARLDKWETGQSKGLGEDEIERHHYVHWRLSSKEPSARTAPACSVCEGGIPGYCIKCTLCGDVQHLGCYRSSQGTFRYDLLDSEHPGQTPPVVLVKYSRQLMPLGERLAEGATRTDLREAIRRAAGEHELHRVHLFSSIPCSACHKPIWSSPSSVFACFGGCQAFFHADCIDSLDDHHSACQARRTWPASYFQCTASELEQSLGDRTSDLCAGAYDLDNRTFDEVAILYGALWTRYQVLKAGLVGGSLVIASEEAVGSDPLDLRPALRIYEDHLSEHSSSASAAASDFAHVHDLRQPLGPGYLFSDDYLAYTTALVKSPSTTEFARGEQLSYSSLPISAVRAVLRADLSVSSELASDLWLERLETTGYIRSPAAASGAGNDREAWVHFDLPLLAESSPATEILIGCIAACLESLDLTMVEQGFLLLVKRAWPSLLCTPHALEQLGSAVVRWVISEQEETLHRIVREYASRHRPLPGLRTVAGAAASRTSGPVQLYQEARNALLRHYVQPWLEALYTQDPELYADILYEECKAPAFTSNPSTDGSAEDGAAIANLALDRLVAVLDAGIAFSCLLELLTIWLEDLGVLADQDIVFKSLPRLISPHTSRPPGSTDYADIFSLAAETASVSAQGLTRACRWMRVLAFSSAEVPWELVQSLVHLCDQERGGMVEMARFDLAITIQANVAYLEPRAFVDLVGGMLVERVQGMKGEQERRIQAPQICDPYLDKLLSLLLRAYGVSNEHLASTSFGSDVAEAHQTSSATRGRRIANLPPRALPLDESVILGIARLIQLNAYAVPALLDFLWLVITQALAVSNADETVYAMAATLYKTIWPLLDLDISRRCRIRILLKLITVHSTPLEEIIRAGLSSERRGVSIERLLSFTLEFGDDTVTSDSRNWRSAVAELILIFVQAISDSDHSDPSAMAIRNSLLPLHFQAWSLCFEESIVSGSDERRLSLLVRLRQLRLSFPAWPVVSWNSLDELLTETVISIKQVAPSKSSQNVFALLDSQFVRYHLVALGLDMLASGIDIPYAASQRLQQHVAALCELPWQQPDEGMVDIVLPALRDLLDSPAQITTSSSMDTGSRKKMVLVGSLVLPAVIDFGSVLADQSVLAQRCLLDILLIVFYKHNTAVVLHPALNALQNIAIFVERSDCADNRILALAIVQTALDHVRREDLVRVVPAVFLSLSTAMLDESKPGRSSVIAEQCATLLRRAVKMFGRAGLLLNVLRLDGADTSAEPGKSTTGRALLHLFPVAPRSSDSVTVSQATLLLLHDLPEVLKRGRQALEQVLAGLSRLLPVIRDVMTGDAVEAFGAFISRLGKHVAEWTASEFDPDHALRASASVFGVAKGDRSVPLLSQVGTFLHLTLARFDVTETALNELLEASAALCMRVKAEDIVQHVKADLAVSAVQGLAVTPTTILTLLNHIIKGDAASQPASTLMAAASGCLGLLIRQHPSLASSRPDPQLTRDILTRSATLLLLADQHRHGMLGRVLLPLAHQGPHHQLDVFSSLLLASIGSDVNIAHASLLDLYPVISRAVRGTLRQVADLLAIRDSEAAGRGAEMLSAVLVVVRLAFLAADEIEALDPFWSGIASEWTRVVSLSLDPLCVNMPLRTTTRSVFLDMTIFLGQMDSPLVHTLEAGVDMLVRHAEETGSGGGKVLRANAAVKGDDNTGVSALRKD</sequence>
<evidence type="ECO:0008006" key="4">
    <source>
        <dbReference type="Google" id="ProtNLM"/>
    </source>
</evidence>
<feature type="region of interest" description="Disordered" evidence="1">
    <location>
        <begin position="227"/>
        <end position="260"/>
    </location>
</feature>
<proteinExistence type="predicted"/>
<dbReference type="Proteomes" id="UP001164286">
    <property type="component" value="Unassembled WGS sequence"/>
</dbReference>
<comment type="caution">
    <text evidence="2">The sequence shown here is derived from an EMBL/GenBank/DDBJ whole genome shotgun (WGS) entry which is preliminary data.</text>
</comment>
<dbReference type="RefSeq" id="XP_052944553.1">
    <property type="nucleotide sequence ID" value="XM_053089727.1"/>
</dbReference>
<evidence type="ECO:0000256" key="1">
    <source>
        <dbReference type="SAM" id="MobiDB-lite"/>
    </source>
</evidence>
<feature type="compositionally biased region" description="Basic and acidic residues" evidence="1">
    <location>
        <begin position="35"/>
        <end position="46"/>
    </location>
</feature>